<dbReference type="PROSITE" id="PS51186">
    <property type="entry name" value="GNAT"/>
    <property type="match status" value="1"/>
</dbReference>
<evidence type="ECO:0000259" key="1">
    <source>
        <dbReference type="PROSITE" id="PS51186"/>
    </source>
</evidence>
<name>A0A7W7S9P4_9ACTN</name>
<dbReference type="EMBL" id="JACHJR010000001">
    <property type="protein sequence ID" value="MBB4946277.1"/>
    <property type="molecule type" value="Genomic_DNA"/>
</dbReference>
<dbReference type="InterPro" id="IPR051531">
    <property type="entry name" value="N-acetyltransferase"/>
</dbReference>
<proteinExistence type="predicted"/>
<evidence type="ECO:0000313" key="3">
    <source>
        <dbReference type="Proteomes" id="UP000573327"/>
    </source>
</evidence>
<dbReference type="RefSeq" id="WP_313068218.1">
    <property type="nucleotide sequence ID" value="NZ_JACHJR010000001.1"/>
</dbReference>
<evidence type="ECO:0000313" key="2">
    <source>
        <dbReference type="EMBL" id="MBB4946277.1"/>
    </source>
</evidence>
<dbReference type="Proteomes" id="UP000573327">
    <property type="component" value="Unassembled WGS sequence"/>
</dbReference>
<organism evidence="2 3">
    <name type="scientific">Kitasatospora gansuensis</name>
    <dbReference type="NCBI Taxonomy" id="258050"/>
    <lineage>
        <taxon>Bacteria</taxon>
        <taxon>Bacillati</taxon>
        <taxon>Actinomycetota</taxon>
        <taxon>Actinomycetes</taxon>
        <taxon>Kitasatosporales</taxon>
        <taxon>Streptomycetaceae</taxon>
        <taxon>Kitasatospora</taxon>
    </lineage>
</organism>
<dbReference type="PANTHER" id="PTHR43792:SF13">
    <property type="entry name" value="ACETYLTRANSFERASE"/>
    <property type="match status" value="1"/>
</dbReference>
<reference evidence="2 3" key="1">
    <citation type="submission" date="2020-08" db="EMBL/GenBank/DDBJ databases">
        <title>Sequencing the genomes of 1000 actinobacteria strains.</title>
        <authorList>
            <person name="Klenk H.-P."/>
        </authorList>
    </citation>
    <scope>NUCLEOTIDE SEQUENCE [LARGE SCALE GENOMIC DNA]</scope>
    <source>
        <strain evidence="2 3">DSM 44786</strain>
    </source>
</reference>
<keyword evidence="3" id="KW-1185">Reference proteome</keyword>
<dbReference type="GO" id="GO:0016747">
    <property type="term" value="F:acyltransferase activity, transferring groups other than amino-acyl groups"/>
    <property type="evidence" value="ECO:0007669"/>
    <property type="project" value="InterPro"/>
</dbReference>
<dbReference type="Pfam" id="PF13302">
    <property type="entry name" value="Acetyltransf_3"/>
    <property type="match status" value="1"/>
</dbReference>
<dbReference type="InterPro" id="IPR000182">
    <property type="entry name" value="GNAT_dom"/>
</dbReference>
<dbReference type="Gene3D" id="3.40.630.30">
    <property type="match status" value="1"/>
</dbReference>
<feature type="domain" description="N-acetyltransferase" evidence="1">
    <location>
        <begin position="31"/>
        <end position="181"/>
    </location>
</feature>
<dbReference type="AlphaFoldDB" id="A0A7W7S9P4"/>
<dbReference type="InterPro" id="IPR016181">
    <property type="entry name" value="Acyl_CoA_acyltransferase"/>
</dbReference>
<accession>A0A7W7S9P4</accession>
<keyword evidence="2" id="KW-0808">Transferase</keyword>
<protein>
    <submittedName>
        <fullName evidence="2">RimJ/RimL family protein N-acetyltransferase</fullName>
    </submittedName>
</protein>
<sequence length="183" mass="19176">MTERSAPWTSAPAATTQVSLVQVPRAAMAALMVGDLDGAAAASGLDFPADLADGRMLGVWARRYHQTGDDPSSAEWVTRAVLADGVVIGAAGFHGPPDERGMVEVGYGVAEGHRRQGYAKAILAALLRRAVEEPTVTVLRATISPDNAASLATVAAFGLVHLGEQWDDEDGLELIYELPTPAE</sequence>
<dbReference type="PANTHER" id="PTHR43792">
    <property type="entry name" value="GNAT FAMILY, PUTATIVE (AFU_ORTHOLOGUE AFUA_3G00765)-RELATED-RELATED"/>
    <property type="match status" value="1"/>
</dbReference>
<dbReference type="SUPFAM" id="SSF55729">
    <property type="entry name" value="Acyl-CoA N-acyltransferases (Nat)"/>
    <property type="match status" value="1"/>
</dbReference>
<comment type="caution">
    <text evidence="2">The sequence shown here is derived from an EMBL/GenBank/DDBJ whole genome shotgun (WGS) entry which is preliminary data.</text>
</comment>
<gene>
    <name evidence="2" type="ORF">F4556_001812</name>
</gene>
<dbReference type="CDD" id="cd04301">
    <property type="entry name" value="NAT_SF"/>
    <property type="match status" value="1"/>
</dbReference>